<feature type="compositionally biased region" description="Basic and acidic residues" evidence="1">
    <location>
        <begin position="141"/>
        <end position="154"/>
    </location>
</feature>
<comment type="caution">
    <text evidence="2">The sequence shown here is derived from an EMBL/GenBank/DDBJ whole genome shotgun (WGS) entry which is preliminary data.</text>
</comment>
<reference evidence="2 3" key="1">
    <citation type="journal article" date="2023" name="Commun. Biol.">
        <title>Reorganization of the ancestral sex-determining regions during the evolution of trioecy in Pleodorina starrii.</title>
        <authorList>
            <person name="Takahashi K."/>
            <person name="Suzuki S."/>
            <person name="Kawai-Toyooka H."/>
            <person name="Yamamoto K."/>
            <person name="Hamaji T."/>
            <person name="Ootsuki R."/>
            <person name="Yamaguchi H."/>
            <person name="Kawachi M."/>
            <person name="Higashiyama T."/>
            <person name="Nozaki H."/>
        </authorList>
    </citation>
    <scope>NUCLEOTIDE SEQUENCE [LARGE SCALE GENOMIC DNA]</scope>
    <source>
        <strain evidence="2 3">NIES-4479</strain>
    </source>
</reference>
<dbReference type="EMBL" id="BRXU01000014">
    <property type="protein sequence ID" value="GLC56038.1"/>
    <property type="molecule type" value="Genomic_DNA"/>
</dbReference>
<sequence>MWKALKVRSVPRGLPVDRVGLMFYCALVATPAQSDEPVIVRPRSKSAAATMAPDEAARSGAESILSGLHAATPAGGNTAWDGNALSDSATPLWRRSGATALSASPAVASPGHNNSVMASATPGPPSKPSAAGTAWGPSTFAEKEAPRSTPEKAVPRPSPGKETSPRPPPRLGGLFRSGSSNARGSKVDVPTSVEPMVTGDCSEVQRLDDAHDEQSNVVVKNTQHAQAQVQPGANLLEDEGYPSTVRGGAMRTGSLMATPLAVEARRGPSVIS</sequence>
<dbReference type="AlphaFoldDB" id="A0A9W6F4C1"/>
<accession>A0A9W6F4C1</accession>
<name>A0A9W6F4C1_9CHLO</name>
<protein>
    <submittedName>
        <fullName evidence="2">Uncharacterized protein</fullName>
    </submittedName>
</protein>
<evidence type="ECO:0000256" key="1">
    <source>
        <dbReference type="SAM" id="MobiDB-lite"/>
    </source>
</evidence>
<dbReference type="Proteomes" id="UP001165080">
    <property type="component" value="Unassembled WGS sequence"/>
</dbReference>
<evidence type="ECO:0000313" key="3">
    <source>
        <dbReference type="Proteomes" id="UP001165080"/>
    </source>
</evidence>
<gene>
    <name evidence="2" type="primary">PLEST002979</name>
    <name evidence="2" type="ORF">PLESTB_001057800</name>
</gene>
<feature type="region of interest" description="Disordered" evidence="1">
    <location>
        <begin position="103"/>
        <end position="198"/>
    </location>
</feature>
<proteinExistence type="predicted"/>
<evidence type="ECO:0000313" key="2">
    <source>
        <dbReference type="EMBL" id="GLC56038.1"/>
    </source>
</evidence>
<keyword evidence="3" id="KW-1185">Reference proteome</keyword>
<organism evidence="2 3">
    <name type="scientific">Pleodorina starrii</name>
    <dbReference type="NCBI Taxonomy" id="330485"/>
    <lineage>
        <taxon>Eukaryota</taxon>
        <taxon>Viridiplantae</taxon>
        <taxon>Chlorophyta</taxon>
        <taxon>core chlorophytes</taxon>
        <taxon>Chlorophyceae</taxon>
        <taxon>CS clade</taxon>
        <taxon>Chlamydomonadales</taxon>
        <taxon>Volvocaceae</taxon>
        <taxon>Pleodorina</taxon>
    </lineage>
</organism>